<evidence type="ECO:0000256" key="3">
    <source>
        <dbReference type="ARBA" id="ARBA00008891"/>
    </source>
</evidence>
<evidence type="ECO:0000256" key="5">
    <source>
        <dbReference type="ARBA" id="ARBA00022525"/>
    </source>
</evidence>
<gene>
    <name evidence="13" type="ORF">B0A55_04895</name>
</gene>
<dbReference type="Gene3D" id="2.160.20.10">
    <property type="entry name" value="Single-stranded right-handed beta-helix, Pectin lyase-like"/>
    <property type="match status" value="5"/>
</dbReference>
<evidence type="ECO:0000256" key="9">
    <source>
        <dbReference type="ARBA" id="ARBA00047928"/>
    </source>
</evidence>
<evidence type="ECO:0000256" key="2">
    <source>
        <dbReference type="ARBA" id="ARBA00005184"/>
    </source>
</evidence>
<protein>
    <recommendedName>
        <fullName evidence="4">pectinesterase</fullName>
        <ecNumber evidence="4">3.1.1.11</ecNumber>
    </recommendedName>
</protein>
<sequence>MRSLIVVALAAIAAAQDTNTTSSAASSSSNVQSSSVAATSSSSASPTTSSASASVVTVAQDGTGQFTAINAAIAYAQNSGYPTVSVLPGTYSEALTIQGTQTVTIAGPSATSYAGNQVVVAAAATGGVVSFNTQKSTGVTFKNVNVTNTLSPAGGKAPAVNMYGMNMAFYNCALVSTGTGAYTASFGTTLLYNSYIEGTDKLFYNYITLYVYGSTIVPTASSASIFYSQGYQTGGVWYNSSIVVDSSTVQQKPGLTNSYVYLAQPNANYTDAIFRNSNLGSLIAPTGVRTTVCNYVAIYGEFENVGAGAMSSSNAASRIAACDQSLTTSQLSSFTIDQLFGHGFSGYSSYDTTWIDSKALQSIQSSDAAQVASASSTNSLSSSSSSDNSTATSSQLSTTSSAGASAVTVAPTSAQFSDVGAAVQYAQNSGIPSVMVMAGTYSAVTISGTQTVTVVGPTASAVSGNQVVITSGGTGGSLAIGSSGAKGATFRNLNFTNTAASGVGPAVSMRGINMAFYGCALVSSAQGVYSASYGITLLADSYVEGSDKLFYNYPTVYMFRSTIVPTASSSSIIYSKGALIGGVNYNASLVVDSGSVAAKSGLSTSNVYLATPNGAFGYLTAIYRNTVLGGLIASSGVYSTSCSVATNFGEYGTTGAGSYSSNAASRGSASCDYQLSSSQISAYTIDQVFGNAFAPYANTDTTWIDSSILSAIQSADAVQSSSASSSAPSSTSASGSASGTASASASTSSGASATCATPTPSATLVVSHNATTCQYPNVTAAINALPNDNQPYTISVMAGTYTEQLSITRNGKVTLIGETTFANDYSQNQVTIQFSNGQLTSAGKDESTPVINAKKTNDNSGMAIYNINFVNTYPQTANTAALAADFYGANIAAYGCSFVGFQDTLLANKGTQLFSNSYIEGSIDFIWGFSTAYFHQCYIATNTPGACISAQSRTAGTISGFVFDSCYITYTSTYGNSFGLSYLGRPYDNFSTAVYMNSFIDKNINAAGWNVWSTGSPQTSNVTFAEFNNTGPGSWQSSTARASFATNLTTTQASQYSLSSWIGDTSWIDMTAYDHAPSFNWTATSTAGSGSSTNPSGSTSTATVNAHPDSGTEPSQYAVLVSANGDVNGSYSNITAALASLPSDSTNQTIFIYPGTYTEQVPSINRPGPVRIVGYTQSSPGQSYSDNQVTITFARGLSVSPLPVGHSDAETATVSTASNRISFYNINIINSDNLDGSEASYVTLAGSIYGNDIGFYACSFNGWQDTLLNGATAGYQYYESCYIGGAIDFIWGYSKAYFKGCTIGAKRASSAMTAQSRASSSAIGGYIFDQCLFTAAPDATVDLTNAVYLGRPYSAYALVVVKNSYIDKVVNPSGWKIWSATDPRTDYITFAEYNNTGPSNWENNVAARQAFGNATLLTSDTYPLQSVMDSTTWIDMTYWSSIVTPQPSTATAPSTNITVSGNSTYNGTAPPSGALIVSQQPIAGQTVYGTIQDALNAAPTSSKTNATIFIYPGTYEEQLIVNKSGTTIFMGYSAATDDYSQNQVTIQQSYGVDTQGTGSDVDAATVYATGNYFYAYNINFRNNNGTQQDIASLGFAVKSSKYAFMHGCQIYGNQDTLYISGSMFTVKTYIEGNIDFIFGGGAGYFLNTTIAPNEDGNSITAQKRATNTTQAAFIFDQCSIVPATGVDASGWNNVSLGRPWDNFAQVVYIDSYLSSIVGAGGWDIWSKSSPQTDGVTYGEYHNYGPGSSTCGRASFSEQLTDAEVVQFQLGNFFLTTSWIDFSVVDVQPFTPGIGSAPAGCVTSSTVSSSTASGTILSTSSASLVTVYTTKTYTSNQVASITVSNGATTSTSVFVVTENDGTTVTPSPVLKTSIIKATSFLTSTLIEAPSTVTVKSTETVLQTVYASGKASTIKTTQTTLATSTVSGQAHDYPVYTYRPVDFKLYAKSHSRQGYNHNLCAFDLNAESSHRDEQRRDAVDCLLDHHAESDQHYKHSLCVGSRCDQDDLAEAEHKHNLCHIVQDNNQEDYHHL</sequence>
<dbReference type="EMBL" id="NAJQ01000187">
    <property type="protein sequence ID" value="TKA75624.1"/>
    <property type="molecule type" value="Genomic_DNA"/>
</dbReference>
<feature type="region of interest" description="Disordered" evidence="10">
    <location>
        <begin position="377"/>
        <end position="396"/>
    </location>
</feature>
<evidence type="ECO:0000256" key="10">
    <source>
        <dbReference type="SAM" id="MobiDB-lite"/>
    </source>
</evidence>
<evidence type="ECO:0000256" key="4">
    <source>
        <dbReference type="ARBA" id="ARBA00013229"/>
    </source>
</evidence>
<dbReference type="Pfam" id="PF01095">
    <property type="entry name" value="Pectinesterase"/>
    <property type="match status" value="4"/>
</dbReference>
<dbReference type="PANTHER" id="PTHR31321:SF58">
    <property type="entry name" value="METHYLESTERASE, PUTATIVE-RELATED"/>
    <property type="match status" value="1"/>
</dbReference>
<evidence type="ECO:0000256" key="7">
    <source>
        <dbReference type="ARBA" id="ARBA00022801"/>
    </source>
</evidence>
<keyword evidence="14" id="KW-1185">Reference proteome</keyword>
<dbReference type="EC" id="3.1.1.11" evidence="4"/>
<feature type="signal peptide" evidence="11">
    <location>
        <begin position="1"/>
        <end position="15"/>
    </location>
</feature>
<dbReference type="UniPathway" id="UPA00545">
    <property type="reaction ID" value="UER00823"/>
</dbReference>
<dbReference type="PANTHER" id="PTHR31321">
    <property type="entry name" value="ACYL-COA THIOESTER HYDROLASE YBHC-RELATED"/>
    <property type="match status" value="1"/>
</dbReference>
<dbReference type="SUPFAM" id="SSF51126">
    <property type="entry name" value="Pectin lyase-like"/>
    <property type="match status" value="5"/>
</dbReference>
<evidence type="ECO:0000313" key="14">
    <source>
        <dbReference type="Proteomes" id="UP000309340"/>
    </source>
</evidence>
<evidence type="ECO:0000259" key="12">
    <source>
        <dbReference type="Pfam" id="PF01095"/>
    </source>
</evidence>
<feature type="compositionally biased region" description="Low complexity" evidence="10">
    <location>
        <begin position="1085"/>
        <end position="1103"/>
    </location>
</feature>
<dbReference type="FunFam" id="2.160.20.10:FF:000014">
    <property type="entry name" value="Pectinesterase"/>
    <property type="match status" value="3"/>
</dbReference>
<dbReference type="STRING" id="329884.A0A4U0XFA0"/>
<keyword evidence="5" id="KW-0964">Secreted</keyword>
<comment type="catalytic activity">
    <reaction evidence="9">
        <text>[(1-&gt;4)-alpha-D-galacturonosyl methyl ester](n) + n H2O = [(1-&gt;4)-alpha-D-galacturonosyl](n) + n methanol + n H(+)</text>
        <dbReference type="Rhea" id="RHEA:22380"/>
        <dbReference type="Rhea" id="RHEA-COMP:14570"/>
        <dbReference type="Rhea" id="RHEA-COMP:14573"/>
        <dbReference type="ChEBI" id="CHEBI:15377"/>
        <dbReference type="ChEBI" id="CHEBI:15378"/>
        <dbReference type="ChEBI" id="CHEBI:17790"/>
        <dbReference type="ChEBI" id="CHEBI:140522"/>
        <dbReference type="ChEBI" id="CHEBI:140523"/>
        <dbReference type="EC" id="3.1.1.11"/>
    </reaction>
</comment>
<feature type="region of interest" description="Disordered" evidence="10">
    <location>
        <begin position="722"/>
        <end position="741"/>
    </location>
</feature>
<dbReference type="SMART" id="SM00710">
    <property type="entry name" value="PbH1"/>
    <property type="match status" value="5"/>
</dbReference>
<evidence type="ECO:0000256" key="6">
    <source>
        <dbReference type="ARBA" id="ARBA00022729"/>
    </source>
</evidence>
<evidence type="ECO:0000256" key="8">
    <source>
        <dbReference type="ARBA" id="ARBA00023085"/>
    </source>
</evidence>
<keyword evidence="7" id="KW-0378">Hydrolase</keyword>
<reference evidence="13 14" key="1">
    <citation type="submission" date="2017-03" db="EMBL/GenBank/DDBJ databases">
        <title>Genomes of endolithic fungi from Antarctica.</title>
        <authorList>
            <person name="Coleine C."/>
            <person name="Masonjones S."/>
            <person name="Stajich J.E."/>
        </authorList>
    </citation>
    <scope>NUCLEOTIDE SEQUENCE [LARGE SCALE GENOMIC DNA]</scope>
    <source>
        <strain evidence="13 14">CCFEE 5184</strain>
    </source>
</reference>
<organism evidence="13 14">
    <name type="scientific">Friedmanniomyces simplex</name>
    <dbReference type="NCBI Taxonomy" id="329884"/>
    <lineage>
        <taxon>Eukaryota</taxon>
        <taxon>Fungi</taxon>
        <taxon>Dikarya</taxon>
        <taxon>Ascomycota</taxon>
        <taxon>Pezizomycotina</taxon>
        <taxon>Dothideomycetes</taxon>
        <taxon>Dothideomycetidae</taxon>
        <taxon>Mycosphaerellales</taxon>
        <taxon>Teratosphaeriaceae</taxon>
        <taxon>Friedmanniomyces</taxon>
    </lineage>
</organism>
<accession>A0A4U0XFA0</accession>
<evidence type="ECO:0000256" key="1">
    <source>
        <dbReference type="ARBA" id="ARBA00004613"/>
    </source>
</evidence>
<dbReference type="OrthoDB" id="2019149at2759"/>
<comment type="pathway">
    <text evidence="2">Glycan metabolism; pectin degradation; 2-dehydro-3-deoxy-D-gluconate from pectin: step 1/5.</text>
</comment>
<comment type="caution">
    <text evidence="13">The sequence shown here is derived from an EMBL/GenBank/DDBJ whole genome shotgun (WGS) entry which is preliminary data.</text>
</comment>
<dbReference type="Proteomes" id="UP000309340">
    <property type="component" value="Unassembled WGS sequence"/>
</dbReference>
<feature type="domain" description="Pectinesterase catalytic" evidence="12">
    <location>
        <begin position="765"/>
        <end position="1063"/>
    </location>
</feature>
<feature type="domain" description="Pectinesterase catalytic" evidence="12">
    <location>
        <begin position="56"/>
        <end position="339"/>
    </location>
</feature>
<feature type="region of interest" description="Disordered" evidence="10">
    <location>
        <begin position="1085"/>
        <end position="1113"/>
    </location>
</feature>
<proteinExistence type="inferred from homology"/>
<name>A0A4U0XFA0_9PEZI</name>
<comment type="subcellular location">
    <subcellularLocation>
        <location evidence="1">Secreted</location>
    </subcellularLocation>
</comment>
<dbReference type="GO" id="GO:0042545">
    <property type="term" value="P:cell wall modification"/>
    <property type="evidence" value="ECO:0007669"/>
    <property type="project" value="InterPro"/>
</dbReference>
<dbReference type="GO" id="GO:0045490">
    <property type="term" value="P:pectin catabolic process"/>
    <property type="evidence" value="ECO:0007669"/>
    <property type="project" value="UniProtKB-UniPathway"/>
</dbReference>
<dbReference type="GO" id="GO:0030599">
    <property type="term" value="F:pectinesterase activity"/>
    <property type="evidence" value="ECO:0007669"/>
    <property type="project" value="UniProtKB-EC"/>
</dbReference>
<dbReference type="GO" id="GO:0005576">
    <property type="term" value="C:extracellular region"/>
    <property type="evidence" value="ECO:0007669"/>
    <property type="project" value="UniProtKB-SubCell"/>
</dbReference>
<feature type="domain" description="Pectinesterase catalytic" evidence="12">
    <location>
        <begin position="1125"/>
        <end position="1400"/>
    </location>
</feature>
<feature type="domain" description="Pectinesterase catalytic" evidence="12">
    <location>
        <begin position="1484"/>
        <end position="1772"/>
    </location>
</feature>
<evidence type="ECO:0000256" key="11">
    <source>
        <dbReference type="SAM" id="SignalP"/>
    </source>
</evidence>
<keyword evidence="8" id="KW-0063">Aspartyl esterase</keyword>
<feature type="chain" id="PRO_5020787483" description="pectinesterase" evidence="11">
    <location>
        <begin position="16"/>
        <end position="2030"/>
    </location>
</feature>
<dbReference type="InterPro" id="IPR000070">
    <property type="entry name" value="Pectinesterase_cat"/>
</dbReference>
<keyword evidence="6 11" id="KW-0732">Signal</keyword>
<evidence type="ECO:0000313" key="13">
    <source>
        <dbReference type="EMBL" id="TKA75624.1"/>
    </source>
</evidence>
<comment type="similarity">
    <text evidence="3">Belongs to the pectinesterase family.</text>
</comment>
<dbReference type="InterPro" id="IPR006626">
    <property type="entry name" value="PbH1"/>
</dbReference>
<dbReference type="InterPro" id="IPR011050">
    <property type="entry name" value="Pectin_lyase_fold/virulence"/>
</dbReference>
<dbReference type="InterPro" id="IPR012334">
    <property type="entry name" value="Pectin_lyas_fold"/>
</dbReference>